<organism evidence="2 3">
    <name type="scientific">Aureobasidium subglaciale (strain EXF-2481)</name>
    <name type="common">Aureobasidium pullulans var. subglaciale</name>
    <dbReference type="NCBI Taxonomy" id="1043005"/>
    <lineage>
        <taxon>Eukaryota</taxon>
        <taxon>Fungi</taxon>
        <taxon>Dikarya</taxon>
        <taxon>Ascomycota</taxon>
        <taxon>Pezizomycotina</taxon>
        <taxon>Dothideomycetes</taxon>
        <taxon>Dothideomycetidae</taxon>
        <taxon>Dothideales</taxon>
        <taxon>Saccotheciaceae</taxon>
        <taxon>Aureobasidium</taxon>
    </lineage>
</organism>
<dbReference type="EMBL" id="KL584777">
    <property type="protein sequence ID" value="KEQ91556.1"/>
    <property type="molecule type" value="Genomic_DNA"/>
</dbReference>
<evidence type="ECO:0000313" key="2">
    <source>
        <dbReference type="EMBL" id="KEQ91556.1"/>
    </source>
</evidence>
<feature type="region of interest" description="Disordered" evidence="1">
    <location>
        <begin position="242"/>
        <end position="341"/>
    </location>
</feature>
<dbReference type="GeneID" id="25368073"/>
<keyword evidence="3" id="KW-1185">Reference proteome</keyword>
<name>A0A074YXJ5_AURSE</name>
<gene>
    <name evidence="2" type="ORF">AUEXF2481DRAFT_462118</name>
</gene>
<sequence>GKTGRFVQSISQNKNSASSLQTSRTTSFCKDRFIAPRQRQPPFFCALTAIVTISLPDCIQTSLRKHTRNRRAKMSDHSILGLMFTYDRASNRYIGVTQNGDEHAILTPYAYHKVLRNGLPRLNTIPTVGDADGDDELDAGNGQPAENDGGPDDPIVISEREESSQEEDEESQGDIEEEVNDVDEEVNEVVEGAGRPEIAAEADGLSVQSSASGIFVSSDEDLPGNDAFKGDSVLARFREQQERGRLLQADDEGLGPPFGPLDQAILSEPAPGARTPIYNEEPEDQATDHEGHGAQQPLNRSAAKRPLEQPSESPSQAQPSRKKRSRRPSLPSPSPNPHANDAEQLQFNMVPLNPNPSQSILDQFQPVPEAELKTFKTSKAPVTLSQKVNYGYRMNFAICMHPGCPNNERHGGMGWTRAMHRDAHIESEHAGFKQPEQGTKATFV</sequence>
<reference evidence="2 3" key="1">
    <citation type="journal article" date="2014" name="BMC Genomics">
        <title>Genome sequencing of four Aureobasidium pullulans varieties: biotechnological potential, stress tolerance, and description of new species.</title>
        <authorList>
            <person name="Gostin Ar C."/>
            <person name="Ohm R.A."/>
            <person name="Kogej T."/>
            <person name="Sonjak S."/>
            <person name="Turk M."/>
            <person name="Zajc J."/>
            <person name="Zalar P."/>
            <person name="Grube M."/>
            <person name="Sun H."/>
            <person name="Han J."/>
            <person name="Sharma A."/>
            <person name="Chiniquy J."/>
            <person name="Ngan C.Y."/>
            <person name="Lipzen A."/>
            <person name="Barry K."/>
            <person name="Grigoriev I.V."/>
            <person name="Gunde-Cimerman N."/>
        </authorList>
    </citation>
    <scope>NUCLEOTIDE SEQUENCE [LARGE SCALE GENOMIC DNA]</scope>
    <source>
        <strain evidence="2 3">EXF-2481</strain>
    </source>
</reference>
<dbReference type="InParanoid" id="A0A074YXJ5"/>
<accession>A0A074YXJ5</accession>
<evidence type="ECO:0000256" key="1">
    <source>
        <dbReference type="SAM" id="MobiDB-lite"/>
    </source>
</evidence>
<feature type="compositionally biased region" description="Acidic residues" evidence="1">
    <location>
        <begin position="164"/>
        <end position="183"/>
    </location>
</feature>
<dbReference type="AlphaFoldDB" id="A0A074YXJ5"/>
<dbReference type="OrthoDB" id="10419019at2759"/>
<proteinExistence type="predicted"/>
<evidence type="ECO:0000313" key="3">
    <source>
        <dbReference type="Proteomes" id="UP000030641"/>
    </source>
</evidence>
<dbReference type="Proteomes" id="UP000030641">
    <property type="component" value="Unassembled WGS sequence"/>
</dbReference>
<feature type="non-terminal residue" evidence="2">
    <location>
        <position position="1"/>
    </location>
</feature>
<dbReference type="RefSeq" id="XP_013340092.1">
    <property type="nucleotide sequence ID" value="XM_013484638.1"/>
</dbReference>
<feature type="compositionally biased region" description="Low complexity" evidence="1">
    <location>
        <begin position="308"/>
        <end position="319"/>
    </location>
</feature>
<protein>
    <submittedName>
        <fullName evidence="2">Uncharacterized protein</fullName>
    </submittedName>
</protein>
<feature type="region of interest" description="Disordered" evidence="1">
    <location>
        <begin position="125"/>
        <end position="183"/>
    </location>
</feature>
<dbReference type="HOGENOM" id="CLU_617609_0_0_1"/>